<dbReference type="Proteomes" id="UP000002019">
    <property type="component" value="Chromosome"/>
</dbReference>
<keyword evidence="6 7" id="KW-0315">Glutamine amidotransferase</keyword>
<evidence type="ECO:0000259" key="12">
    <source>
        <dbReference type="PROSITE" id="PS51278"/>
    </source>
</evidence>
<keyword evidence="14" id="KW-1185">Reference proteome</keyword>
<dbReference type="Gene3D" id="3.60.20.10">
    <property type="entry name" value="Glutamine Phosphoribosylpyrophosphate, subunit 1, domain 1"/>
    <property type="match status" value="1"/>
</dbReference>
<dbReference type="PROSITE" id="PS51278">
    <property type="entry name" value="GATASE_TYPE_2"/>
    <property type="match status" value="1"/>
</dbReference>
<dbReference type="InterPro" id="IPR000836">
    <property type="entry name" value="PRTase_dom"/>
</dbReference>
<comment type="similarity">
    <text evidence="2 7 8">In the C-terminal section; belongs to the purine/pyrimidine phosphoribosyltransferase family.</text>
</comment>
<evidence type="ECO:0000256" key="6">
    <source>
        <dbReference type="ARBA" id="ARBA00022962"/>
    </source>
</evidence>
<dbReference type="Pfam" id="PF00156">
    <property type="entry name" value="Pribosyltran"/>
    <property type="match status" value="1"/>
</dbReference>
<sequence length="460" mass="51313">MCGIIGVFGNDNAGRLAAVGLFAEQHRGQESCGMAVSDGLLIRLHKKMGLVKEVFHEEQLNALPGKIAIGHVRYPTKGSATEFNTQPHLVETLSGPCYALASNGDIVNYAQVRKMLENEKVYFKSDNDAELLVKYIAYRILHYKENIGDAIRNLMRDIKGAYSSVLCTPTELYMFRDPYSIRPMIWGKTPEGTVIVASESCALDTLGVQDRKEVPPAGIIKVSDSKIEVLDNDPNLYREGNCEKHCIFEQIYFSRPDSFHFGENVYAVREKIGAALALQDEGLNPDLVVPVPDSSNFIGLGYANQNGIPLSLGLIRNHYIGRTFIKPEQAVRDESVRQKFNVLPNFFNGKRIVLIDDSIVRGTTIRKIVRLIKDAGAAEIHLRIGSPQIKHSCYYGIDTPTTEELIANRRTLEEIREITGVDSLKHLPLTDLKTCVHCPENYCYACFDGNYPVGVPDVYN</sequence>
<feature type="binding site" evidence="7 10">
    <location>
        <position position="356"/>
    </location>
    <ligand>
        <name>Mg(2+)</name>
        <dbReference type="ChEBI" id="CHEBI:18420"/>
    </ligand>
</feature>
<feature type="binding site" evidence="7 10">
    <location>
        <position position="357"/>
    </location>
    <ligand>
        <name>Mg(2+)</name>
        <dbReference type="ChEBI" id="CHEBI:18420"/>
    </ligand>
</feature>
<dbReference type="GO" id="GO:0004044">
    <property type="term" value="F:amidophosphoribosyltransferase activity"/>
    <property type="evidence" value="ECO:0007669"/>
    <property type="project" value="UniProtKB-UniRule"/>
</dbReference>
<keyword evidence="7" id="KW-0004">4Fe-4S</keyword>
<evidence type="ECO:0000256" key="1">
    <source>
        <dbReference type="ARBA" id="ARBA00005209"/>
    </source>
</evidence>
<dbReference type="PIRSF" id="PIRSF000485">
    <property type="entry name" value="Amd_phspho_trans"/>
    <property type="match status" value="1"/>
</dbReference>
<dbReference type="PANTHER" id="PTHR11907">
    <property type="entry name" value="AMIDOPHOSPHORIBOSYLTRANSFERASE"/>
    <property type="match status" value="1"/>
</dbReference>
<comment type="catalytic activity">
    <reaction evidence="7 8">
        <text>5-phospho-beta-D-ribosylamine + L-glutamate + diphosphate = 5-phospho-alpha-D-ribose 1-diphosphate + L-glutamine + H2O</text>
        <dbReference type="Rhea" id="RHEA:14905"/>
        <dbReference type="ChEBI" id="CHEBI:15377"/>
        <dbReference type="ChEBI" id="CHEBI:29985"/>
        <dbReference type="ChEBI" id="CHEBI:33019"/>
        <dbReference type="ChEBI" id="CHEBI:58017"/>
        <dbReference type="ChEBI" id="CHEBI:58359"/>
        <dbReference type="ChEBI" id="CHEBI:58681"/>
        <dbReference type="EC" id="2.4.2.14"/>
    </reaction>
</comment>
<dbReference type="GO" id="GO:0051539">
    <property type="term" value="F:4 iron, 4 sulfur cluster binding"/>
    <property type="evidence" value="ECO:0007669"/>
    <property type="project" value="UniProtKB-KW"/>
</dbReference>
<dbReference type="Pfam" id="PF13522">
    <property type="entry name" value="GATase_6"/>
    <property type="match status" value="1"/>
</dbReference>
<keyword evidence="4 7" id="KW-0808">Transferase</keyword>
<dbReference type="KEGG" id="caci:CLOAM0369"/>
<dbReference type="OrthoDB" id="9801213at2"/>
<dbReference type="InterPro" id="IPR005854">
    <property type="entry name" value="PurF"/>
</dbReference>
<dbReference type="GO" id="GO:0000287">
    <property type="term" value="F:magnesium ion binding"/>
    <property type="evidence" value="ECO:0007669"/>
    <property type="project" value="UniProtKB-UniRule"/>
</dbReference>
<dbReference type="EC" id="2.4.2.14" evidence="7"/>
<feature type="active site" description="Nucleophile" evidence="7 9">
    <location>
        <position position="2"/>
    </location>
</feature>
<comment type="function">
    <text evidence="7">Catalyzes the formation of phosphoribosylamine from phosphoribosylpyrophosphate (PRPP) and glutamine.</text>
</comment>
<comment type="cofactor">
    <cofactor evidence="7 10">
        <name>Mg(2+)</name>
        <dbReference type="ChEBI" id="CHEBI:18420"/>
    </cofactor>
    <text evidence="7 10">Binds 1 Mg(2+) ion per subunit.</text>
</comment>
<dbReference type="SUPFAM" id="SSF56235">
    <property type="entry name" value="N-terminal nucleophile aminohydrolases (Ntn hydrolases)"/>
    <property type="match status" value="1"/>
</dbReference>
<dbReference type="InterPro" id="IPR029057">
    <property type="entry name" value="PRTase-like"/>
</dbReference>
<evidence type="ECO:0000256" key="7">
    <source>
        <dbReference type="HAMAP-Rule" id="MF_01931"/>
    </source>
</evidence>
<feature type="binding site" evidence="7 11">
    <location>
        <position position="246"/>
    </location>
    <ligand>
        <name>[4Fe-4S] cluster</name>
        <dbReference type="ChEBI" id="CHEBI:49883"/>
    </ligand>
</feature>
<evidence type="ECO:0000313" key="14">
    <source>
        <dbReference type="Proteomes" id="UP000002019"/>
    </source>
</evidence>
<comment type="pathway">
    <text evidence="1 7 8">Purine metabolism; IMP biosynthesis via de novo pathway; N(1)-(5-phospho-D-ribosyl)glycinamide from 5-phospho-alpha-D-ribose 1-diphosphate: step 1/2.</text>
</comment>
<feature type="binding site" evidence="7 11">
    <location>
        <position position="393"/>
    </location>
    <ligand>
        <name>[4Fe-4S] cluster</name>
        <dbReference type="ChEBI" id="CHEBI:49883"/>
    </ligand>
</feature>
<dbReference type="STRING" id="459349.CLOAM0369"/>
<dbReference type="HOGENOM" id="CLU_022389_3_1_0"/>
<accession>B0VG56</accession>
<evidence type="ECO:0000313" key="13">
    <source>
        <dbReference type="EMBL" id="CAO80274.1"/>
    </source>
</evidence>
<evidence type="ECO:0000256" key="8">
    <source>
        <dbReference type="PIRNR" id="PIRNR000485"/>
    </source>
</evidence>
<evidence type="ECO:0000256" key="4">
    <source>
        <dbReference type="ARBA" id="ARBA00022679"/>
    </source>
</evidence>
<dbReference type="InterPro" id="IPR017932">
    <property type="entry name" value="GATase_2_dom"/>
</dbReference>
<evidence type="ECO:0000256" key="5">
    <source>
        <dbReference type="ARBA" id="ARBA00022755"/>
    </source>
</evidence>
<dbReference type="AlphaFoldDB" id="B0VG56"/>
<dbReference type="GO" id="GO:0006189">
    <property type="term" value="P:'de novo' IMP biosynthetic process"/>
    <property type="evidence" value="ECO:0007669"/>
    <property type="project" value="UniProtKB-UniRule"/>
</dbReference>
<dbReference type="InterPro" id="IPR029055">
    <property type="entry name" value="Ntn_hydrolases_N"/>
</dbReference>
<dbReference type="CDD" id="cd06223">
    <property type="entry name" value="PRTases_typeI"/>
    <property type="match status" value="1"/>
</dbReference>
<reference evidence="13 14" key="1">
    <citation type="journal article" date="2008" name="J. Bacteriol.">
        <title>'Candidatus Cloacamonas acidaminovorans': genome sequence reconstruction provides a first glimpse of a new bacterial division.</title>
        <authorList>
            <person name="Pelletier E."/>
            <person name="Kreimeyer A."/>
            <person name="Bocs S."/>
            <person name="Rouy Z."/>
            <person name="Gyapay G."/>
            <person name="Chouari R."/>
            <person name="Riviere D."/>
            <person name="Ganesan A."/>
            <person name="Daegelen P."/>
            <person name="Sghir A."/>
            <person name="Cohen G.N."/>
            <person name="Medigue C."/>
            <person name="Weissenbach J."/>
            <person name="Le Paslier D."/>
        </authorList>
    </citation>
    <scope>NUCLEOTIDE SEQUENCE [LARGE SCALE GENOMIC DNA]</scope>
    <source>
        <strain evidence="14">Evry</strain>
    </source>
</reference>
<evidence type="ECO:0000256" key="3">
    <source>
        <dbReference type="ARBA" id="ARBA00022676"/>
    </source>
</evidence>
<gene>
    <name evidence="7 13" type="primary">purF</name>
    <name evidence="13" type="ordered locus">CLOAM0369</name>
</gene>
<dbReference type="MEROPS" id="C44.A01"/>
<evidence type="ECO:0000256" key="2">
    <source>
        <dbReference type="ARBA" id="ARBA00010138"/>
    </source>
</evidence>
<evidence type="ECO:0000256" key="11">
    <source>
        <dbReference type="PIRSR" id="PIRSR000485-3"/>
    </source>
</evidence>
<feature type="binding site" evidence="7 10">
    <location>
        <position position="294"/>
    </location>
    <ligand>
        <name>Mg(2+)</name>
        <dbReference type="ChEBI" id="CHEBI:18420"/>
    </ligand>
</feature>
<organism evidence="13 14">
    <name type="scientific">Cloacimonas acidaminovorans (strain Evry)</name>
    <dbReference type="NCBI Taxonomy" id="459349"/>
    <lineage>
        <taxon>Bacteria</taxon>
        <taxon>Pseudomonadati</taxon>
        <taxon>Candidatus Cloacimonadota</taxon>
        <taxon>Candidatus Cloacimonadia</taxon>
        <taxon>Candidatus Cloacimonadales</taxon>
        <taxon>Candidatus Cloacimonadaceae</taxon>
        <taxon>Candidatus Cloacimonas</taxon>
    </lineage>
</organism>
<protein>
    <recommendedName>
        <fullName evidence="7">Amidophosphoribosyltransferase</fullName>
        <shortName evidence="7">ATase</shortName>
        <ecNumber evidence="7">2.4.2.14</ecNumber>
    </recommendedName>
    <alternativeName>
        <fullName evidence="7">Glutamine phosphoribosylpyrophosphate amidotransferase</fullName>
        <shortName evidence="7">GPATase</shortName>
    </alternativeName>
</protein>
<keyword evidence="7 10" id="KW-0460">Magnesium</keyword>
<dbReference type="HAMAP" id="MF_01931">
    <property type="entry name" value="PurF"/>
    <property type="match status" value="1"/>
</dbReference>
<dbReference type="eggNOG" id="COG0034">
    <property type="taxonomic scope" value="Bacteria"/>
</dbReference>
<dbReference type="Gene3D" id="3.40.50.2020">
    <property type="match status" value="1"/>
</dbReference>
<dbReference type="NCBIfam" id="TIGR01134">
    <property type="entry name" value="purF"/>
    <property type="match status" value="1"/>
</dbReference>
<proteinExistence type="inferred from homology"/>
<feature type="domain" description="Glutamine amidotransferase type-2" evidence="12">
    <location>
        <begin position="2"/>
        <end position="225"/>
    </location>
</feature>
<dbReference type="EMBL" id="CU466930">
    <property type="protein sequence ID" value="CAO80274.1"/>
    <property type="molecule type" value="Genomic_DNA"/>
</dbReference>
<feature type="binding site" evidence="7 11">
    <location>
        <position position="446"/>
    </location>
    <ligand>
        <name>[4Fe-4S] cluster</name>
        <dbReference type="ChEBI" id="CHEBI:49883"/>
    </ligand>
</feature>
<keyword evidence="7 10" id="KW-0479">Metal-binding</keyword>
<dbReference type="UniPathway" id="UPA00074">
    <property type="reaction ID" value="UER00124"/>
</dbReference>
<keyword evidence="5 7" id="KW-0658">Purine biosynthesis</keyword>
<dbReference type="SUPFAM" id="SSF53271">
    <property type="entry name" value="PRTase-like"/>
    <property type="match status" value="1"/>
</dbReference>
<dbReference type="RefSeq" id="WP_015424135.1">
    <property type="nucleotide sequence ID" value="NC_020449.1"/>
</dbReference>
<keyword evidence="3 7" id="KW-0328">Glycosyltransferase</keyword>
<evidence type="ECO:0000256" key="10">
    <source>
        <dbReference type="PIRSR" id="PIRSR000485-2"/>
    </source>
</evidence>
<keyword evidence="7 11" id="KW-0408">Iron</keyword>
<comment type="cofactor">
    <cofactor evidence="7 11">
        <name>[4Fe-4S] cluster</name>
        <dbReference type="ChEBI" id="CHEBI:49883"/>
    </cofactor>
    <text evidence="7 11">Binds 1 [4Fe-4S] cluster per subunit.</text>
</comment>
<keyword evidence="7 11" id="KW-0411">Iron-sulfur</keyword>
<dbReference type="GO" id="GO:0009113">
    <property type="term" value="P:purine nucleobase biosynthetic process"/>
    <property type="evidence" value="ECO:0007669"/>
    <property type="project" value="UniProtKB-UniRule"/>
</dbReference>
<name>B0VG56_CLOAI</name>
<feature type="binding site" evidence="7 11">
    <location>
        <position position="443"/>
    </location>
    <ligand>
        <name>[4Fe-4S] cluster</name>
        <dbReference type="ChEBI" id="CHEBI:49883"/>
    </ligand>
</feature>
<evidence type="ECO:0000256" key="9">
    <source>
        <dbReference type="PIRSR" id="PIRSR000485-1"/>
    </source>
</evidence>